<reference evidence="1 2" key="1">
    <citation type="submission" date="2016-11" db="EMBL/GenBank/DDBJ databases">
        <authorList>
            <person name="Jaros S."/>
            <person name="Januszkiewicz K."/>
            <person name="Wedrychowicz H."/>
        </authorList>
    </citation>
    <scope>NUCLEOTIDE SEQUENCE [LARGE SCALE GENOMIC DNA]</scope>
    <source>
        <strain evidence="1 2">DSM 6792</strain>
    </source>
</reference>
<accession>A0A1M5VZK0</accession>
<protein>
    <submittedName>
        <fullName evidence="1">Uncharacterized protein</fullName>
    </submittedName>
</protein>
<sequence>MRAFYFKDNLIFIPAAGMKAMGYEFSNYNKLIGMI</sequence>
<name>A0A1M5VZK0_FLAJO</name>
<gene>
    <name evidence="1" type="ORF">SAMN05444388_12137</name>
</gene>
<dbReference type="AlphaFoldDB" id="A0A1M5VZK0"/>
<evidence type="ECO:0000313" key="1">
    <source>
        <dbReference type="EMBL" id="SHH80676.1"/>
    </source>
</evidence>
<dbReference type="Proteomes" id="UP000184112">
    <property type="component" value="Unassembled WGS sequence"/>
</dbReference>
<evidence type="ECO:0000313" key="2">
    <source>
        <dbReference type="Proteomes" id="UP000184112"/>
    </source>
</evidence>
<organism evidence="1 2">
    <name type="scientific">Flavobacterium johnsoniae</name>
    <name type="common">Cytophaga johnsonae</name>
    <dbReference type="NCBI Taxonomy" id="986"/>
    <lineage>
        <taxon>Bacteria</taxon>
        <taxon>Pseudomonadati</taxon>
        <taxon>Bacteroidota</taxon>
        <taxon>Flavobacteriia</taxon>
        <taxon>Flavobacteriales</taxon>
        <taxon>Flavobacteriaceae</taxon>
        <taxon>Flavobacterium</taxon>
    </lineage>
</organism>
<dbReference type="EMBL" id="FQWH01000021">
    <property type="protein sequence ID" value="SHH80676.1"/>
    <property type="molecule type" value="Genomic_DNA"/>
</dbReference>
<proteinExistence type="predicted"/>